<dbReference type="SMART" id="SM00257">
    <property type="entry name" value="LysM"/>
    <property type="match status" value="1"/>
</dbReference>
<organism evidence="2 3">
    <name type="scientific">Candidatus Lachnoclostridium stercorigallinarum</name>
    <dbReference type="NCBI Taxonomy" id="2838634"/>
    <lineage>
        <taxon>Bacteria</taxon>
        <taxon>Bacillati</taxon>
        <taxon>Bacillota</taxon>
        <taxon>Clostridia</taxon>
        <taxon>Lachnospirales</taxon>
        <taxon>Lachnospiraceae</taxon>
    </lineage>
</organism>
<dbReference type="GO" id="GO:0008932">
    <property type="term" value="F:lytic endotransglycosylase activity"/>
    <property type="evidence" value="ECO:0007669"/>
    <property type="project" value="TreeGrafter"/>
</dbReference>
<gene>
    <name evidence="2" type="ORF">IAA17_09315</name>
</gene>
<dbReference type="InterPro" id="IPR018392">
    <property type="entry name" value="LysM"/>
</dbReference>
<dbReference type="InterPro" id="IPR024300">
    <property type="entry name" value="SipL_SPOCS_dom"/>
</dbReference>
<evidence type="ECO:0000313" key="3">
    <source>
        <dbReference type="Proteomes" id="UP000824101"/>
    </source>
</evidence>
<dbReference type="Gene3D" id="3.10.350.10">
    <property type="entry name" value="LysM domain"/>
    <property type="match status" value="1"/>
</dbReference>
<comment type="caution">
    <text evidence="2">The sequence shown here is derived from an EMBL/GenBank/DDBJ whole genome shotgun (WGS) entry which is preliminary data.</text>
</comment>
<dbReference type="AlphaFoldDB" id="A0A9D2GHT4"/>
<evidence type="ECO:0000313" key="2">
    <source>
        <dbReference type="EMBL" id="HIZ79969.1"/>
    </source>
</evidence>
<reference evidence="2" key="1">
    <citation type="journal article" date="2021" name="PeerJ">
        <title>Extensive microbial diversity within the chicken gut microbiome revealed by metagenomics and culture.</title>
        <authorList>
            <person name="Gilroy R."/>
            <person name="Ravi A."/>
            <person name="Getino M."/>
            <person name="Pursley I."/>
            <person name="Horton D.L."/>
            <person name="Alikhan N.F."/>
            <person name="Baker D."/>
            <person name="Gharbi K."/>
            <person name="Hall N."/>
            <person name="Watson M."/>
            <person name="Adriaenssens E.M."/>
            <person name="Foster-Nyarko E."/>
            <person name="Jarju S."/>
            <person name="Secka A."/>
            <person name="Antonio M."/>
            <person name="Oren A."/>
            <person name="Chaudhuri R.R."/>
            <person name="La Ragione R."/>
            <person name="Hildebrand F."/>
            <person name="Pallen M.J."/>
        </authorList>
    </citation>
    <scope>NUCLEOTIDE SEQUENCE</scope>
    <source>
        <strain evidence="2">ChiBcec1-1093</strain>
    </source>
</reference>
<dbReference type="CDD" id="cd00118">
    <property type="entry name" value="LysM"/>
    <property type="match status" value="1"/>
</dbReference>
<dbReference type="PANTHER" id="PTHR33734">
    <property type="entry name" value="LYSM DOMAIN-CONTAINING GPI-ANCHORED PROTEIN 2"/>
    <property type="match status" value="1"/>
</dbReference>
<accession>A0A9D2GHT4</accession>
<dbReference type="Pfam" id="PF01476">
    <property type="entry name" value="LysM"/>
    <property type="match status" value="1"/>
</dbReference>
<dbReference type="SUPFAM" id="SSF54106">
    <property type="entry name" value="LysM domain"/>
    <property type="match status" value="1"/>
</dbReference>
<feature type="domain" description="LysM" evidence="1">
    <location>
        <begin position="471"/>
        <end position="514"/>
    </location>
</feature>
<dbReference type="Proteomes" id="UP000824101">
    <property type="component" value="Unassembled WGS sequence"/>
</dbReference>
<name>A0A9D2GHT4_9FIRM</name>
<dbReference type="InterPro" id="IPR036779">
    <property type="entry name" value="LysM_dom_sf"/>
</dbReference>
<evidence type="ECO:0000259" key="1">
    <source>
        <dbReference type="PROSITE" id="PS51782"/>
    </source>
</evidence>
<dbReference type="Pfam" id="PF12673">
    <property type="entry name" value="SipL"/>
    <property type="match status" value="3"/>
</dbReference>
<sequence>MELVKKNIRMNRWKNHAATQLTLDDDFIVPDTMDDMEQIILDTGGVQIEAARPQGEKVMIRGKLDFKVLYRREGGGLQALGGSIPFEETVNVPGLTEHDYVNTSWELDDLNAGMINSRKINVKALVTLNVQVETLFDAEAAVDVAFSGSGEDVKALKEELEVAEIAVRKKDTYRVRENFTLPGSKPCMEKILWSEVRLSGTSSRPADGNVHIDGELAVFVIYDAEGDGAPVQWVEESVPFSGDLEVTGCREEMIPVVAMRLVHRDVEAKPDYDGEMRELELDAVVELDMKLYEEEKIQLLSDLYSTSREIVPETGEVCFDQILTKNLCKCKISEKAEISRHDRILQICHSEGTVKIDETEVKDDTLHIEGALEVQLLYLTDDDSQPIQSVTEIVPFHQMAEAKGIDENSIYQLNASLDNMSAVMLGGSMVEIKAVVNLDLLVLQPVCRPVITGVDVQPLDGEKLQKLPGIVGYIVQPGDSLWKIAKKFHTTVENIMETNGLTTDLLQPGEKLILVKEIAQG</sequence>
<dbReference type="PROSITE" id="PS51782">
    <property type="entry name" value="LYSM"/>
    <property type="match status" value="1"/>
</dbReference>
<dbReference type="PANTHER" id="PTHR33734:SF22">
    <property type="entry name" value="MEMBRANE-BOUND LYTIC MUREIN TRANSGLYCOSYLASE D"/>
    <property type="match status" value="1"/>
</dbReference>
<dbReference type="EMBL" id="DXBC01000148">
    <property type="protein sequence ID" value="HIZ79969.1"/>
    <property type="molecule type" value="Genomic_DNA"/>
</dbReference>
<protein>
    <submittedName>
        <fullName evidence="2">DUF3794 domain-containing protein</fullName>
    </submittedName>
</protein>
<reference evidence="2" key="2">
    <citation type="submission" date="2021-04" db="EMBL/GenBank/DDBJ databases">
        <authorList>
            <person name="Gilroy R."/>
        </authorList>
    </citation>
    <scope>NUCLEOTIDE SEQUENCE</scope>
    <source>
        <strain evidence="2">ChiBcec1-1093</strain>
    </source>
</reference>
<proteinExistence type="predicted"/>